<accession>A0ABX2CH49</accession>
<dbReference type="Proteomes" id="UP000886476">
    <property type="component" value="Unassembled WGS sequence"/>
</dbReference>
<proteinExistence type="predicted"/>
<comment type="caution">
    <text evidence="2">The sequence shown here is derived from an EMBL/GenBank/DDBJ whole genome shotgun (WGS) entry which is preliminary data.</text>
</comment>
<keyword evidence="3" id="KW-1185">Reference proteome</keyword>
<sequence length="284" mass="31768">MFYQTIAGRDETARVTADLVRSAAKAAFLTLALTMRMSATRAEDVDFSPYRAAAEYCAGEVARPLALSPDRRTLCFDGVLYSNQGLSLVDDLQVGGLFVVRSFGGDDVAMMELAERLRRRNATVVVRSYCLLGCASYFVVASGMTIILKDALVAWAPLVVDGFCLGLRNALDEGLPRLDIGPCGKPLLRTPGPIYALRLGFMSLRRANDNFEEPPESTFIRRALRNIDWRRATEAAGLMWTWHPRYQQSSVRTKIVYERYPESQEEVAALAERLRLRARVIYDP</sequence>
<organism evidence="2 3">
    <name type="scientific">Bradyrhizobium aeschynomenes</name>
    <dbReference type="NCBI Taxonomy" id="2734909"/>
    <lineage>
        <taxon>Bacteria</taxon>
        <taxon>Pseudomonadati</taxon>
        <taxon>Pseudomonadota</taxon>
        <taxon>Alphaproteobacteria</taxon>
        <taxon>Hyphomicrobiales</taxon>
        <taxon>Nitrobacteraceae</taxon>
        <taxon>Bradyrhizobium</taxon>
    </lineage>
</organism>
<name>A0ABX2CH49_9BRAD</name>
<gene>
    <name evidence="2" type="ORF">HL667_21195</name>
</gene>
<evidence type="ECO:0000313" key="3">
    <source>
        <dbReference type="Proteomes" id="UP000886476"/>
    </source>
</evidence>
<dbReference type="EMBL" id="JABFDN010000007">
    <property type="protein sequence ID" value="NPU67533.1"/>
    <property type="molecule type" value="Genomic_DNA"/>
</dbReference>
<reference evidence="2" key="1">
    <citation type="submission" date="2020-05" db="EMBL/GenBank/DDBJ databases">
        <title>Nod-independent and nitrogen-fixing Bradyrhizobium aeschynomene sp. nov. isolated from nodules of Aeschynomene indica.</title>
        <authorList>
            <person name="Zhang Z."/>
        </authorList>
    </citation>
    <scope>NUCLEOTIDE SEQUENCE</scope>
    <source>
        <strain evidence="2">83012</strain>
    </source>
</reference>
<evidence type="ECO:0000313" key="2">
    <source>
        <dbReference type="EMBL" id="NPU67533.1"/>
    </source>
</evidence>
<evidence type="ECO:0000256" key="1">
    <source>
        <dbReference type="SAM" id="Phobius"/>
    </source>
</evidence>
<keyword evidence="1" id="KW-1133">Transmembrane helix</keyword>
<keyword evidence="1" id="KW-0472">Membrane</keyword>
<feature type="transmembrane region" description="Helical" evidence="1">
    <location>
        <begin position="126"/>
        <end position="148"/>
    </location>
</feature>
<protein>
    <submittedName>
        <fullName evidence="2">Uncharacterized protein</fullName>
    </submittedName>
</protein>
<keyword evidence="1" id="KW-0812">Transmembrane</keyword>